<dbReference type="PANTHER" id="PTHR22803">
    <property type="entry name" value="MANNOSE, PHOSPHOLIPASE, LECTIN RECEPTOR RELATED"/>
    <property type="match status" value="1"/>
</dbReference>
<dbReference type="PROSITE" id="PS50041">
    <property type="entry name" value="C_TYPE_LECTIN_2"/>
    <property type="match status" value="2"/>
</dbReference>
<dbReference type="InterPro" id="IPR018378">
    <property type="entry name" value="C-type_lectin_CS"/>
</dbReference>
<feature type="domain" description="C-type lectin" evidence="2">
    <location>
        <begin position="1"/>
        <end position="89"/>
    </location>
</feature>
<dbReference type="InterPro" id="IPR016186">
    <property type="entry name" value="C-type_lectin-like/link_sf"/>
</dbReference>
<gene>
    <name evidence="3" type="ORF">MCOR_29996</name>
</gene>
<evidence type="ECO:0000256" key="1">
    <source>
        <dbReference type="ARBA" id="ARBA00023157"/>
    </source>
</evidence>
<keyword evidence="1" id="KW-1015">Disulfide bond</keyword>
<evidence type="ECO:0000259" key="2">
    <source>
        <dbReference type="PROSITE" id="PS50041"/>
    </source>
</evidence>
<accession>A0A6J8CJN1</accession>
<dbReference type="InterPro" id="IPR001304">
    <property type="entry name" value="C-type_lectin-like"/>
</dbReference>
<dbReference type="InterPro" id="IPR016187">
    <property type="entry name" value="CTDL_fold"/>
</dbReference>
<dbReference type="CDD" id="cd00037">
    <property type="entry name" value="CLECT"/>
    <property type="match status" value="2"/>
</dbReference>
<dbReference type="SUPFAM" id="SSF56436">
    <property type="entry name" value="C-type lectin-like"/>
    <property type="match status" value="2"/>
</dbReference>
<dbReference type="AlphaFoldDB" id="A0A6J8CJN1"/>
<evidence type="ECO:0000313" key="4">
    <source>
        <dbReference type="Proteomes" id="UP000507470"/>
    </source>
</evidence>
<dbReference type="Pfam" id="PF00059">
    <property type="entry name" value="Lectin_C"/>
    <property type="match status" value="2"/>
</dbReference>
<dbReference type="EMBL" id="CACVKT020005464">
    <property type="protein sequence ID" value="CAC5395317.1"/>
    <property type="molecule type" value="Genomic_DNA"/>
</dbReference>
<organism evidence="3 4">
    <name type="scientific">Mytilus coruscus</name>
    <name type="common">Sea mussel</name>
    <dbReference type="NCBI Taxonomy" id="42192"/>
    <lineage>
        <taxon>Eukaryota</taxon>
        <taxon>Metazoa</taxon>
        <taxon>Spiralia</taxon>
        <taxon>Lophotrochozoa</taxon>
        <taxon>Mollusca</taxon>
        <taxon>Bivalvia</taxon>
        <taxon>Autobranchia</taxon>
        <taxon>Pteriomorphia</taxon>
        <taxon>Mytilida</taxon>
        <taxon>Mytiloidea</taxon>
        <taxon>Mytilidae</taxon>
        <taxon>Mytilinae</taxon>
        <taxon>Mytilus</taxon>
    </lineage>
</organism>
<dbReference type="PROSITE" id="PS00615">
    <property type="entry name" value="C_TYPE_LECTIN_1"/>
    <property type="match status" value="2"/>
</dbReference>
<dbReference type="SMART" id="SM00034">
    <property type="entry name" value="CLECT"/>
    <property type="match status" value="2"/>
</dbReference>
<protein>
    <submittedName>
        <fullName evidence="3">MRC</fullName>
    </submittedName>
</protein>
<dbReference type="Gene3D" id="3.10.100.10">
    <property type="entry name" value="Mannose-Binding Protein A, subunit A"/>
    <property type="match status" value="2"/>
</dbReference>
<dbReference type="OrthoDB" id="6051775at2759"/>
<dbReference type="Proteomes" id="UP000507470">
    <property type="component" value="Unassembled WGS sequence"/>
</dbReference>
<sequence length="254" mass="28941">MGGELVAINSEDENNYITEQAKIMDSCANDRVKENTFVWGDSSDPVVIHNWRYLEPDGGTLENCVYITRTYHFFWGDLKCSTSLPYICERTSNPQPSPVEVSMFHKTTDAVIGPTEINLIQVKDCPLGWVIPTNVTSTSCYLFSTDSKNWENAQIECRNNGANLVAINSEEEMFYIKEQAKDRNSHFWLGANDRLNEGIFVWGDSNETLTVNDWRVFLPSGGTTDNCIYISKKYLFNWFDTKCSDVIPFICEQG</sequence>
<dbReference type="InterPro" id="IPR050111">
    <property type="entry name" value="C-type_lectin/snaclec_domain"/>
</dbReference>
<keyword evidence="4" id="KW-1185">Reference proteome</keyword>
<feature type="domain" description="C-type lectin" evidence="2">
    <location>
        <begin position="136"/>
        <end position="252"/>
    </location>
</feature>
<evidence type="ECO:0000313" key="3">
    <source>
        <dbReference type="EMBL" id="CAC5395317.1"/>
    </source>
</evidence>
<proteinExistence type="predicted"/>
<name>A0A6J8CJN1_MYTCO</name>
<reference evidence="3 4" key="1">
    <citation type="submission" date="2020-06" db="EMBL/GenBank/DDBJ databases">
        <authorList>
            <person name="Li R."/>
            <person name="Bekaert M."/>
        </authorList>
    </citation>
    <scope>NUCLEOTIDE SEQUENCE [LARGE SCALE GENOMIC DNA]</scope>
    <source>
        <strain evidence="4">wild</strain>
    </source>
</reference>